<feature type="transmembrane region" description="Helical" evidence="1">
    <location>
        <begin position="99"/>
        <end position="120"/>
    </location>
</feature>
<dbReference type="RefSeq" id="WP_203750934.1">
    <property type="nucleotide sequence ID" value="NZ_BAAAUC010000036.1"/>
</dbReference>
<sequence>MTDLERHYARLVRWFYPAGPRQAEIVGTYLEFAAPGRRRPAFADVTDLAAGGLRERVRATGLEAGARLAGVLSLIMLTALATGWFVVEVTTPTTVYCPGFGPFLSPGGVVWTAWLLAAVTHVLSPGRWTRHAIGAALLFTAAVVPVAALLGQYRPPLFVLLPQFALGVVALAATVPAPIGAVPGPRRLSSSSLWVRLLPIAAGVAPVLGWLVPAGYLNQPADTPGADYRWAAPVLLPTAGAVLLIAALLLAIGLAVREDYRGGWTLLALGAPIGMLLLDTIARNVTSVAAGAPNATYAALAGSALVIAIVAPALLLLALTLRRRSPVTRCDACGARVSRPERTRPGR</sequence>
<keyword evidence="1" id="KW-1133">Transmembrane helix</keyword>
<name>A0A919M970_9ACTN</name>
<evidence type="ECO:0000313" key="3">
    <source>
        <dbReference type="Proteomes" id="UP000619479"/>
    </source>
</evidence>
<feature type="transmembrane region" description="Helical" evidence="1">
    <location>
        <begin position="193"/>
        <end position="212"/>
    </location>
</feature>
<feature type="transmembrane region" description="Helical" evidence="1">
    <location>
        <begin position="157"/>
        <end position="181"/>
    </location>
</feature>
<feature type="transmembrane region" description="Helical" evidence="1">
    <location>
        <begin position="64"/>
        <end position="87"/>
    </location>
</feature>
<feature type="transmembrane region" description="Helical" evidence="1">
    <location>
        <begin position="232"/>
        <end position="256"/>
    </location>
</feature>
<protein>
    <submittedName>
        <fullName evidence="2">Uncharacterized protein</fullName>
    </submittedName>
</protein>
<keyword evidence="3" id="KW-1185">Reference proteome</keyword>
<accession>A0A919M970</accession>
<evidence type="ECO:0000313" key="2">
    <source>
        <dbReference type="EMBL" id="GID69143.1"/>
    </source>
</evidence>
<dbReference type="AlphaFoldDB" id="A0A919M970"/>
<keyword evidence="1" id="KW-0472">Membrane</keyword>
<reference evidence="2" key="1">
    <citation type="submission" date="2021-01" db="EMBL/GenBank/DDBJ databases">
        <title>Whole genome shotgun sequence of Actinoplanes cyaneus NBRC 14990.</title>
        <authorList>
            <person name="Komaki H."/>
            <person name="Tamura T."/>
        </authorList>
    </citation>
    <scope>NUCLEOTIDE SEQUENCE</scope>
    <source>
        <strain evidence="2">NBRC 14990</strain>
    </source>
</reference>
<organism evidence="2 3">
    <name type="scientific">Actinoplanes cyaneus</name>
    <dbReference type="NCBI Taxonomy" id="52696"/>
    <lineage>
        <taxon>Bacteria</taxon>
        <taxon>Bacillati</taxon>
        <taxon>Actinomycetota</taxon>
        <taxon>Actinomycetes</taxon>
        <taxon>Micromonosporales</taxon>
        <taxon>Micromonosporaceae</taxon>
        <taxon>Actinoplanes</taxon>
    </lineage>
</organism>
<feature type="transmembrane region" description="Helical" evidence="1">
    <location>
        <begin position="132"/>
        <end position="151"/>
    </location>
</feature>
<dbReference type="EMBL" id="BOMH01000058">
    <property type="protein sequence ID" value="GID69143.1"/>
    <property type="molecule type" value="Genomic_DNA"/>
</dbReference>
<evidence type="ECO:0000256" key="1">
    <source>
        <dbReference type="SAM" id="Phobius"/>
    </source>
</evidence>
<feature type="transmembrane region" description="Helical" evidence="1">
    <location>
        <begin position="297"/>
        <end position="319"/>
    </location>
</feature>
<feature type="transmembrane region" description="Helical" evidence="1">
    <location>
        <begin position="263"/>
        <end position="285"/>
    </location>
</feature>
<gene>
    <name evidence="2" type="ORF">Acy02nite_70240</name>
</gene>
<keyword evidence="1" id="KW-0812">Transmembrane</keyword>
<proteinExistence type="predicted"/>
<dbReference type="Proteomes" id="UP000619479">
    <property type="component" value="Unassembled WGS sequence"/>
</dbReference>
<comment type="caution">
    <text evidence="2">The sequence shown here is derived from an EMBL/GenBank/DDBJ whole genome shotgun (WGS) entry which is preliminary data.</text>
</comment>